<dbReference type="Gene3D" id="1.10.1410.10">
    <property type="match status" value="1"/>
</dbReference>
<dbReference type="SUPFAM" id="SSF81631">
    <property type="entry name" value="PAP/OAS1 substrate-binding domain"/>
    <property type="match status" value="1"/>
</dbReference>
<sequence length="630" mass="73020">MRNPTKEDREELYEYMILFDMTDDRRTGREPHAVPERLMESFKSSKGFRYQEITSFGVSRNKDEPSNILELIQYMDYVADHRYGNGEFARIGKMPNNMKLYLYYPSHHQFSNNRREMSQESLQYNGSPRNSPPMEVNREDIRKLNDNIDPFAIDKEIDLKPELIKYLPGTINEKVDILRQIFAAHFPAYYMKFTPFGSAVSGIAFCNSKLNINIEMDVPDMKRLLKESTYRGTKEPQNFNYMSDVLHSVGATKITYDDTLCSTSFLLDNFRYEYVFNREIVTKSTDLIQQYMKLDSRVLPFIKTLKYFGRGRNIFAPQLPNNSIRFYAYVIMALSFLISSDPPVIPNLQNINHKDIRDLCMSDDCATRKVFWETAIHKGVVVGATSRFHDCIQYDNSASPCTNRVKKNGSSLYWKSSNKATVGELFIDFMYYYGYEFDYKNFAVSLKMGGITHRKDEFKDDLVVVEDPILSGVNLAVGIIDPLGLQKFQTTLRGAFTLLYGNISFEQVITSTPDIHQYNNLRGLYGKMPKYRPFLRIGWTPSTKTIALIGLPKIPEQDKERVCFCDRIRNLFISYGAVDRLIDLDYTVKQITFTDVKRNVKDIVIPTSFVFEGKKVYLVELYDSIIAEVS</sequence>
<evidence type="ECO:0000313" key="5">
    <source>
        <dbReference type="EMBL" id="KAG2202008.1"/>
    </source>
</evidence>
<reference evidence="5" key="1">
    <citation type="submission" date="2020-12" db="EMBL/GenBank/DDBJ databases">
        <title>Metabolic potential, ecology and presence of endohyphal bacteria is reflected in genomic diversity of Mucoromycotina.</title>
        <authorList>
            <person name="Muszewska A."/>
            <person name="Okrasinska A."/>
            <person name="Steczkiewicz K."/>
            <person name="Drgas O."/>
            <person name="Orlowska M."/>
            <person name="Perlinska-Lenart U."/>
            <person name="Aleksandrzak-Piekarczyk T."/>
            <person name="Szatraj K."/>
            <person name="Zielenkiewicz U."/>
            <person name="Pilsyk S."/>
            <person name="Malc E."/>
            <person name="Mieczkowski P."/>
            <person name="Kruszewska J.S."/>
            <person name="Biernat P."/>
            <person name="Pawlowska J."/>
        </authorList>
    </citation>
    <scope>NUCLEOTIDE SEQUENCE</scope>
    <source>
        <strain evidence="5">CBS 226.32</strain>
    </source>
</reference>
<dbReference type="Proteomes" id="UP000650833">
    <property type="component" value="Unassembled WGS sequence"/>
</dbReference>
<evidence type="ECO:0000256" key="1">
    <source>
        <dbReference type="ARBA" id="ARBA00022679"/>
    </source>
</evidence>
<keyword evidence="1" id="KW-0808">Transferase</keyword>
<organism evidence="5 6">
    <name type="scientific">Mucor plumbeus</name>
    <dbReference type="NCBI Taxonomy" id="97098"/>
    <lineage>
        <taxon>Eukaryota</taxon>
        <taxon>Fungi</taxon>
        <taxon>Fungi incertae sedis</taxon>
        <taxon>Mucoromycota</taxon>
        <taxon>Mucoromycotina</taxon>
        <taxon>Mucoromycetes</taxon>
        <taxon>Mucorales</taxon>
        <taxon>Mucorineae</taxon>
        <taxon>Mucoraceae</taxon>
        <taxon>Mucor</taxon>
    </lineage>
</organism>
<dbReference type="AlphaFoldDB" id="A0A8H7R0I3"/>
<proteinExistence type="predicted"/>
<keyword evidence="6" id="KW-1185">Reference proteome</keyword>
<evidence type="ECO:0000256" key="3">
    <source>
        <dbReference type="ARBA" id="ARBA00022842"/>
    </source>
</evidence>
<dbReference type="EMBL" id="JAEPRC010000267">
    <property type="protein sequence ID" value="KAG2202008.1"/>
    <property type="molecule type" value="Genomic_DNA"/>
</dbReference>
<dbReference type="GO" id="GO:0046872">
    <property type="term" value="F:metal ion binding"/>
    <property type="evidence" value="ECO:0007669"/>
    <property type="project" value="UniProtKB-KW"/>
</dbReference>
<dbReference type="GO" id="GO:0016779">
    <property type="term" value="F:nucleotidyltransferase activity"/>
    <property type="evidence" value="ECO:0007669"/>
    <property type="project" value="TreeGrafter"/>
</dbReference>
<protein>
    <recommendedName>
        <fullName evidence="4">PAP-associated domain-containing protein</fullName>
    </recommendedName>
</protein>
<gene>
    <name evidence="5" type="ORF">INT46_008408</name>
</gene>
<keyword evidence="2" id="KW-0479">Metal-binding</keyword>
<name>A0A8H7R0I3_9FUNG</name>
<dbReference type="PANTHER" id="PTHR12271">
    <property type="entry name" value="POLY A POLYMERASE CID PAP -RELATED"/>
    <property type="match status" value="1"/>
</dbReference>
<dbReference type="Pfam" id="PF03828">
    <property type="entry name" value="PAP_assoc"/>
    <property type="match status" value="1"/>
</dbReference>
<feature type="domain" description="PAP-associated" evidence="4">
    <location>
        <begin position="422"/>
        <end position="469"/>
    </location>
</feature>
<dbReference type="GO" id="GO:0031123">
    <property type="term" value="P:RNA 3'-end processing"/>
    <property type="evidence" value="ECO:0007669"/>
    <property type="project" value="TreeGrafter"/>
</dbReference>
<accession>A0A8H7R0I3</accession>
<evidence type="ECO:0000313" key="6">
    <source>
        <dbReference type="Proteomes" id="UP000650833"/>
    </source>
</evidence>
<dbReference type="OrthoDB" id="2274644at2759"/>
<dbReference type="PANTHER" id="PTHR12271:SF40">
    <property type="entry name" value="POLY(A) RNA POLYMERASE GLD2"/>
    <property type="match status" value="1"/>
</dbReference>
<comment type="caution">
    <text evidence="5">The sequence shown here is derived from an EMBL/GenBank/DDBJ whole genome shotgun (WGS) entry which is preliminary data.</text>
</comment>
<evidence type="ECO:0000259" key="4">
    <source>
        <dbReference type="Pfam" id="PF03828"/>
    </source>
</evidence>
<dbReference type="InterPro" id="IPR002058">
    <property type="entry name" value="PAP_assoc"/>
</dbReference>
<keyword evidence="3" id="KW-0460">Magnesium</keyword>
<evidence type="ECO:0000256" key="2">
    <source>
        <dbReference type="ARBA" id="ARBA00022723"/>
    </source>
</evidence>